<dbReference type="KEGG" id="bgo:BM43_496"/>
<name>A0A095FGB7_BURGA</name>
<protein>
    <submittedName>
        <fullName evidence="2">Uncharacterized protein</fullName>
    </submittedName>
</protein>
<comment type="caution">
    <text evidence="2">The sequence shown here is derived from an EMBL/GenBank/DDBJ whole genome shotgun (WGS) entry which is preliminary data.</text>
</comment>
<reference evidence="2" key="2">
    <citation type="submission" date="2017-09" db="EMBL/GenBank/DDBJ databases">
        <title>FDA dAtabase for Regulatory Grade micrObial Sequences (FDA-ARGOS): Supporting development and validation of Infectious Disease Dx tests.</title>
        <authorList>
            <person name="Minogue T."/>
            <person name="Wolcott M."/>
            <person name="Wasieloski L."/>
            <person name="Aguilar W."/>
            <person name="Moore D."/>
            <person name="Tallon L.J."/>
            <person name="Sadzewicz L."/>
            <person name="Ott S."/>
            <person name="Zhao X."/>
            <person name="Nagaraj S."/>
            <person name="Vavikolanu K."/>
            <person name="Aluvathingal J."/>
            <person name="Nadendla S."/>
            <person name="Sichtig H."/>
        </authorList>
    </citation>
    <scope>NUCLEOTIDE SEQUENCE</scope>
    <source>
        <strain evidence="2">FDAARGOS_390</strain>
    </source>
</reference>
<evidence type="ECO:0000313" key="1">
    <source>
        <dbReference type="EMBL" id="KGC16443.1"/>
    </source>
</evidence>
<evidence type="ECO:0000313" key="3">
    <source>
        <dbReference type="Proteomes" id="UP000029590"/>
    </source>
</evidence>
<sequence>MVDIRSIVTVEKEIDGGCHTAGLKVAGGQPIIAAPQQAWYLLDIALNTLWPMSEDEDKVYGAIVPAATARALIQSAEEAIANAVRPEEQAVFRMEYQAEEKNSG</sequence>
<evidence type="ECO:0000313" key="4">
    <source>
        <dbReference type="Proteomes" id="UP000220629"/>
    </source>
</evidence>
<dbReference type="AlphaFoldDB" id="A0A095FGB7"/>
<gene>
    <name evidence="2" type="ORF">CRM94_22865</name>
    <name evidence="1" type="ORF">DM48_5148</name>
</gene>
<dbReference type="Proteomes" id="UP000029590">
    <property type="component" value="Unassembled WGS sequence"/>
</dbReference>
<reference evidence="4" key="3">
    <citation type="submission" date="2017-09" db="EMBL/GenBank/DDBJ databases">
        <title>FDA dAtabase for Regulatory Grade micrObial Sequences (FDA-ARGOS): Supporting development and validation of Infectious Disease Dx tests.</title>
        <authorList>
            <person name="Minogue T."/>
            <person name="Wolcott M."/>
            <person name="Wasieloski L."/>
            <person name="Aguilar W."/>
            <person name="Moore D."/>
            <person name="Tallon L."/>
            <person name="Sadzewicz L."/>
            <person name="Ott S."/>
            <person name="Zhao X."/>
            <person name="Nagaraj S."/>
            <person name="Vavikolanu K."/>
            <person name="Aluvathingal J."/>
            <person name="Nadendla S."/>
            <person name="Sichtig H."/>
        </authorList>
    </citation>
    <scope>NUCLEOTIDE SEQUENCE [LARGE SCALE GENOMIC DNA]</scope>
    <source>
        <strain evidence="4">FDAARGOS_390</strain>
    </source>
</reference>
<evidence type="ECO:0000313" key="2">
    <source>
        <dbReference type="EMBL" id="PEH37388.1"/>
    </source>
</evidence>
<dbReference type="EMBL" id="PDDY01000004">
    <property type="protein sequence ID" value="PEH37388.1"/>
    <property type="molecule type" value="Genomic_DNA"/>
</dbReference>
<organism evidence="2 4">
    <name type="scientific">Burkholderia gladioli</name>
    <name type="common">Pseudomonas marginata</name>
    <name type="synonym">Phytomonas marginata</name>
    <dbReference type="NCBI Taxonomy" id="28095"/>
    <lineage>
        <taxon>Bacteria</taxon>
        <taxon>Pseudomonadati</taxon>
        <taxon>Pseudomonadota</taxon>
        <taxon>Betaproteobacteria</taxon>
        <taxon>Burkholderiales</taxon>
        <taxon>Burkholderiaceae</taxon>
        <taxon>Burkholderia</taxon>
    </lineage>
</organism>
<accession>A0A095FGB7</accession>
<dbReference type="Proteomes" id="UP000220629">
    <property type="component" value="Unassembled WGS sequence"/>
</dbReference>
<dbReference type="EMBL" id="JPGG01000015">
    <property type="protein sequence ID" value="KGC16443.1"/>
    <property type="molecule type" value="Genomic_DNA"/>
</dbReference>
<dbReference type="RefSeq" id="WP_036049733.1">
    <property type="nucleotide sequence ID" value="NZ_CADEVY010000003.1"/>
</dbReference>
<proteinExistence type="predicted"/>
<reference evidence="1 3" key="1">
    <citation type="submission" date="2014-04" db="EMBL/GenBank/DDBJ databases">
        <authorList>
            <person name="Bishop-Lilly K.A."/>
            <person name="Broomall S.M."/>
            <person name="Chain P.S."/>
            <person name="Chertkov O."/>
            <person name="Coyne S.R."/>
            <person name="Daligault H.E."/>
            <person name="Davenport K.W."/>
            <person name="Erkkila T."/>
            <person name="Frey K.G."/>
            <person name="Gibbons H.S."/>
            <person name="Gu W."/>
            <person name="Jaissle J."/>
            <person name="Johnson S.L."/>
            <person name="Koroleva G.I."/>
            <person name="Ladner J.T."/>
            <person name="Lo C.-C."/>
            <person name="Minogue T.D."/>
            <person name="Munk C."/>
            <person name="Palacios G.F."/>
            <person name="Redden C.L."/>
            <person name="Rosenzweig C.N."/>
            <person name="Scholz M.B."/>
            <person name="Teshima H."/>
            <person name="Xu Y."/>
        </authorList>
    </citation>
    <scope>NUCLEOTIDE SEQUENCE [LARGE SCALE GENOMIC DNA]</scope>
    <source>
        <strain evidence="3">gladioli</strain>
        <strain evidence="1">Gladioli</strain>
    </source>
</reference>